<dbReference type="SUPFAM" id="SSF51735">
    <property type="entry name" value="NAD(P)-binding Rossmann-fold domains"/>
    <property type="match status" value="1"/>
</dbReference>
<dbReference type="Proteomes" id="UP000885753">
    <property type="component" value="Unassembled WGS sequence"/>
</dbReference>
<feature type="non-terminal residue" evidence="2">
    <location>
        <position position="145"/>
    </location>
</feature>
<protein>
    <submittedName>
        <fullName evidence="2">NAD-dependent epimerase/dehydratase family protein</fullName>
    </submittedName>
</protein>
<reference evidence="2" key="1">
    <citation type="journal article" date="2020" name="mSystems">
        <title>Genome- and Community-Level Interaction Insights into Carbon Utilization and Element Cycling Functions of Hydrothermarchaeota in Hydrothermal Sediment.</title>
        <authorList>
            <person name="Zhou Z."/>
            <person name="Liu Y."/>
            <person name="Xu W."/>
            <person name="Pan J."/>
            <person name="Luo Z.H."/>
            <person name="Li M."/>
        </authorList>
    </citation>
    <scope>NUCLEOTIDE SEQUENCE [LARGE SCALE GENOMIC DNA]</scope>
    <source>
        <strain evidence="2">SpSt-1235</strain>
    </source>
</reference>
<dbReference type="Pfam" id="PF13460">
    <property type="entry name" value="NAD_binding_10"/>
    <property type="match status" value="1"/>
</dbReference>
<comment type="caution">
    <text evidence="2">The sequence shown here is derived from an EMBL/GenBank/DDBJ whole genome shotgun (WGS) entry which is preliminary data.</text>
</comment>
<dbReference type="AlphaFoldDB" id="A0A7C2M1F0"/>
<evidence type="ECO:0000259" key="1">
    <source>
        <dbReference type="Pfam" id="PF13460"/>
    </source>
</evidence>
<organism evidence="2">
    <name type="scientific">Salinimicrobium catena</name>
    <dbReference type="NCBI Taxonomy" id="390640"/>
    <lineage>
        <taxon>Bacteria</taxon>
        <taxon>Pseudomonadati</taxon>
        <taxon>Bacteroidota</taxon>
        <taxon>Flavobacteriia</taxon>
        <taxon>Flavobacteriales</taxon>
        <taxon>Flavobacteriaceae</taxon>
        <taxon>Salinimicrobium</taxon>
    </lineage>
</organism>
<proteinExistence type="predicted"/>
<feature type="domain" description="NAD(P)-binding" evidence="1">
    <location>
        <begin position="6"/>
        <end position="96"/>
    </location>
</feature>
<dbReference type="InterPro" id="IPR036291">
    <property type="entry name" value="NAD(P)-bd_dom_sf"/>
</dbReference>
<dbReference type="InterPro" id="IPR016040">
    <property type="entry name" value="NAD(P)-bd_dom"/>
</dbReference>
<gene>
    <name evidence="2" type="ORF">ENO10_01745</name>
</gene>
<evidence type="ECO:0000313" key="2">
    <source>
        <dbReference type="EMBL" id="HER39923.1"/>
    </source>
</evidence>
<accession>A0A7C2M1F0</accession>
<name>A0A7C2M1F0_9FLAO</name>
<dbReference type="EMBL" id="DSEE01000132">
    <property type="protein sequence ID" value="HER39923.1"/>
    <property type="molecule type" value="Genomic_DNA"/>
</dbReference>
<dbReference type="Gene3D" id="3.40.50.720">
    <property type="entry name" value="NAD(P)-binding Rossmann-like Domain"/>
    <property type="match status" value="1"/>
</dbReference>
<sequence>MQTILGAGGPIGVELAKALKKYTSRIRLVSRDPKKVNPEDELFPANLLDPAEVDRAVKGSKIVYLTAGLKYNHKKWKKQWPVIVQNVIDACIRYDAKLVFFDNVYMYSEESIPHMTENSRVDPPSKKGKVRAGISEMIMKEVWTE</sequence>